<comment type="caution">
    <text evidence="1">The sequence shown here is derived from an EMBL/GenBank/DDBJ whole genome shotgun (WGS) entry which is preliminary data.</text>
</comment>
<accession>A0ABR0SW99</accession>
<keyword evidence="2" id="KW-1185">Reference proteome</keyword>
<dbReference type="Proteomes" id="UP001338125">
    <property type="component" value="Unassembled WGS sequence"/>
</dbReference>
<organism evidence="1 2">
    <name type="scientific">Cladobotryum mycophilum</name>
    <dbReference type="NCBI Taxonomy" id="491253"/>
    <lineage>
        <taxon>Eukaryota</taxon>
        <taxon>Fungi</taxon>
        <taxon>Dikarya</taxon>
        <taxon>Ascomycota</taxon>
        <taxon>Pezizomycotina</taxon>
        <taxon>Sordariomycetes</taxon>
        <taxon>Hypocreomycetidae</taxon>
        <taxon>Hypocreales</taxon>
        <taxon>Hypocreaceae</taxon>
        <taxon>Cladobotryum</taxon>
    </lineage>
</organism>
<protein>
    <submittedName>
        <fullName evidence="1">Uncharacterized protein</fullName>
    </submittedName>
</protein>
<gene>
    <name evidence="1" type="ORF">PT974_01703</name>
</gene>
<name>A0ABR0SW99_9HYPO</name>
<reference evidence="1 2" key="1">
    <citation type="submission" date="2024-01" db="EMBL/GenBank/DDBJ databases">
        <title>Complete genome of Cladobotryum mycophilum ATHUM6906.</title>
        <authorList>
            <person name="Christinaki A.C."/>
            <person name="Myridakis A.I."/>
            <person name="Kouvelis V.N."/>
        </authorList>
    </citation>
    <scope>NUCLEOTIDE SEQUENCE [LARGE SCALE GENOMIC DNA]</scope>
    <source>
        <strain evidence="1 2">ATHUM6906</strain>
    </source>
</reference>
<dbReference type="EMBL" id="JAVFKD010000002">
    <property type="protein sequence ID" value="KAK5996369.1"/>
    <property type="molecule type" value="Genomic_DNA"/>
</dbReference>
<evidence type="ECO:0000313" key="1">
    <source>
        <dbReference type="EMBL" id="KAK5996369.1"/>
    </source>
</evidence>
<proteinExistence type="predicted"/>
<evidence type="ECO:0000313" key="2">
    <source>
        <dbReference type="Proteomes" id="UP001338125"/>
    </source>
</evidence>
<sequence length="145" mass="16504">MSHSRPEQLRNFTPHGVVNVEELRLSNDIFRLEPKEFLFCLICGTTQRFAKIMLQEVELVTISWENVESKGNLLTLVASRFAEKSDDLILSRSFFANVQGLQLLAKDQNGQSMVVGRTVIPKELPRVTAENRHQFGSDNTVDQDQ</sequence>